<dbReference type="PANTHER" id="PTHR21666:SF274">
    <property type="entry name" value="STAGE IV SPORULATION PROTEIN FA"/>
    <property type="match status" value="1"/>
</dbReference>
<feature type="domain" description="M23ase beta-sheet core" evidence="2">
    <location>
        <begin position="180"/>
        <end position="273"/>
    </location>
</feature>
<gene>
    <name evidence="3" type="ORF">ACFPOF_04970</name>
</gene>
<dbReference type="InterPro" id="IPR016047">
    <property type="entry name" value="M23ase_b-sheet_dom"/>
</dbReference>
<accession>A0ABW0HNF0</accession>
<keyword evidence="1" id="KW-0812">Transmembrane</keyword>
<dbReference type="PANTHER" id="PTHR21666">
    <property type="entry name" value="PEPTIDASE-RELATED"/>
    <property type="match status" value="1"/>
</dbReference>
<dbReference type="InterPro" id="IPR050570">
    <property type="entry name" value="Cell_wall_metabolism_enzyme"/>
</dbReference>
<evidence type="ECO:0000313" key="4">
    <source>
        <dbReference type="Proteomes" id="UP001596113"/>
    </source>
</evidence>
<dbReference type="RefSeq" id="WP_378130194.1">
    <property type="nucleotide sequence ID" value="NZ_JBHSMI010000009.1"/>
</dbReference>
<dbReference type="CDD" id="cd12797">
    <property type="entry name" value="M23_peptidase"/>
    <property type="match status" value="1"/>
</dbReference>
<keyword evidence="1" id="KW-0472">Membrane</keyword>
<organism evidence="3 4">
    <name type="scientific">Cohnella soli</name>
    <dbReference type="NCBI Taxonomy" id="425005"/>
    <lineage>
        <taxon>Bacteria</taxon>
        <taxon>Bacillati</taxon>
        <taxon>Bacillota</taxon>
        <taxon>Bacilli</taxon>
        <taxon>Bacillales</taxon>
        <taxon>Paenibacillaceae</taxon>
        <taxon>Cohnella</taxon>
    </lineage>
</organism>
<keyword evidence="4" id="KW-1185">Reference proteome</keyword>
<feature type="transmembrane region" description="Helical" evidence="1">
    <location>
        <begin position="82"/>
        <end position="100"/>
    </location>
</feature>
<evidence type="ECO:0000313" key="3">
    <source>
        <dbReference type="EMBL" id="MFC5402083.1"/>
    </source>
</evidence>
<keyword evidence="1" id="KW-1133">Transmembrane helix</keyword>
<evidence type="ECO:0000259" key="2">
    <source>
        <dbReference type="Pfam" id="PF01551"/>
    </source>
</evidence>
<name>A0ABW0HNF0_9BACL</name>
<proteinExistence type="predicted"/>
<dbReference type="InterPro" id="IPR011055">
    <property type="entry name" value="Dup_hybrid_motif"/>
</dbReference>
<dbReference type="Gene3D" id="2.70.70.10">
    <property type="entry name" value="Glucose Permease (Domain IIA)"/>
    <property type="match status" value="1"/>
</dbReference>
<dbReference type="Proteomes" id="UP001596113">
    <property type="component" value="Unassembled WGS sequence"/>
</dbReference>
<dbReference type="EMBL" id="JBHSMI010000009">
    <property type="protein sequence ID" value="MFC5402083.1"/>
    <property type="molecule type" value="Genomic_DNA"/>
</dbReference>
<protein>
    <submittedName>
        <fullName evidence="3">Peptidoglycan DD-metalloendopeptidase family protein</fullName>
    </submittedName>
</protein>
<sequence>MTVHDSIRERTTRMIEEGAPAGEREVDMNDPERWWKEREKQLQAGRADGWQGIRGLPPTSNAPSVHSSGSIGSGWHKLKRGFAIQLAVAILAFGGAWSWFKWELPGSADAKEWLVSSVTQDMDFQAIEAWYGSTFGGSPTFFPFNRDEPDTKEVAALFNASDTVAPVTGKVLQTFAQNGTGVKVSAPAGSSVLSVYTGRVQQVSMNKSGGITVIVQHENHIVTVYGNLAETSVKTNDWVDRGQKLGTLGASGGKLADRALYFAVQQNGKSLDPAEVVNFG</sequence>
<reference evidence="4" key="1">
    <citation type="journal article" date="2019" name="Int. J. Syst. Evol. Microbiol.">
        <title>The Global Catalogue of Microorganisms (GCM) 10K type strain sequencing project: providing services to taxonomists for standard genome sequencing and annotation.</title>
        <authorList>
            <consortium name="The Broad Institute Genomics Platform"/>
            <consortium name="The Broad Institute Genome Sequencing Center for Infectious Disease"/>
            <person name="Wu L."/>
            <person name="Ma J."/>
        </authorList>
    </citation>
    <scope>NUCLEOTIDE SEQUENCE [LARGE SCALE GENOMIC DNA]</scope>
    <source>
        <strain evidence="4">CGMCC 1.18575</strain>
    </source>
</reference>
<evidence type="ECO:0000256" key="1">
    <source>
        <dbReference type="SAM" id="Phobius"/>
    </source>
</evidence>
<dbReference type="SUPFAM" id="SSF51261">
    <property type="entry name" value="Duplicated hybrid motif"/>
    <property type="match status" value="1"/>
</dbReference>
<comment type="caution">
    <text evidence="3">The sequence shown here is derived from an EMBL/GenBank/DDBJ whole genome shotgun (WGS) entry which is preliminary data.</text>
</comment>
<dbReference type="Pfam" id="PF01551">
    <property type="entry name" value="Peptidase_M23"/>
    <property type="match status" value="1"/>
</dbReference>